<reference evidence="1" key="1">
    <citation type="submission" date="2023-02" db="EMBL/GenBank/DDBJ databases">
        <title>Genome of toxic invasive species Heracleum sosnowskyi carries increased number of genes despite the absence of recent whole-genome duplications.</title>
        <authorList>
            <person name="Schelkunov M."/>
            <person name="Shtratnikova V."/>
            <person name="Makarenko M."/>
            <person name="Klepikova A."/>
            <person name="Omelchenko D."/>
            <person name="Novikova G."/>
            <person name="Obukhova E."/>
            <person name="Bogdanov V."/>
            <person name="Penin A."/>
            <person name="Logacheva M."/>
        </authorList>
    </citation>
    <scope>NUCLEOTIDE SEQUENCE</scope>
    <source>
        <strain evidence="1">Hsosn_3</strain>
        <tissue evidence="1">Leaf</tissue>
    </source>
</reference>
<comment type="caution">
    <text evidence="1">The sequence shown here is derived from an EMBL/GenBank/DDBJ whole genome shotgun (WGS) entry which is preliminary data.</text>
</comment>
<name>A0AAD8HT52_9APIA</name>
<dbReference type="EMBL" id="JAUIZM010000008">
    <property type="protein sequence ID" value="KAK1371620.1"/>
    <property type="molecule type" value="Genomic_DNA"/>
</dbReference>
<keyword evidence="2" id="KW-1185">Reference proteome</keyword>
<gene>
    <name evidence="1" type="ORF">POM88_037712</name>
</gene>
<sequence length="136" mass="15117">MGTMMVTLGISLKQRSHVVFTSCNVGIYDRNWYKVEMALRYHCSGIISSIPGLVWDKKMGCKGIYSSNILCLLSCFCLVCSPPPVVEDLGAQIQIVEDGIKILLQLYRRTTTVLVTRDEPLITMESPGGALMQWLG</sequence>
<protein>
    <submittedName>
        <fullName evidence="1">Uncharacterized protein</fullName>
    </submittedName>
</protein>
<dbReference type="AlphaFoldDB" id="A0AAD8HT52"/>
<proteinExistence type="predicted"/>
<accession>A0AAD8HT52</accession>
<evidence type="ECO:0000313" key="2">
    <source>
        <dbReference type="Proteomes" id="UP001237642"/>
    </source>
</evidence>
<reference evidence="1" key="2">
    <citation type="submission" date="2023-05" db="EMBL/GenBank/DDBJ databases">
        <authorList>
            <person name="Schelkunov M.I."/>
        </authorList>
    </citation>
    <scope>NUCLEOTIDE SEQUENCE</scope>
    <source>
        <strain evidence="1">Hsosn_3</strain>
        <tissue evidence="1">Leaf</tissue>
    </source>
</reference>
<dbReference type="Proteomes" id="UP001237642">
    <property type="component" value="Unassembled WGS sequence"/>
</dbReference>
<evidence type="ECO:0000313" key="1">
    <source>
        <dbReference type="EMBL" id="KAK1371620.1"/>
    </source>
</evidence>
<organism evidence="1 2">
    <name type="scientific">Heracleum sosnowskyi</name>
    <dbReference type="NCBI Taxonomy" id="360622"/>
    <lineage>
        <taxon>Eukaryota</taxon>
        <taxon>Viridiplantae</taxon>
        <taxon>Streptophyta</taxon>
        <taxon>Embryophyta</taxon>
        <taxon>Tracheophyta</taxon>
        <taxon>Spermatophyta</taxon>
        <taxon>Magnoliopsida</taxon>
        <taxon>eudicotyledons</taxon>
        <taxon>Gunneridae</taxon>
        <taxon>Pentapetalae</taxon>
        <taxon>asterids</taxon>
        <taxon>campanulids</taxon>
        <taxon>Apiales</taxon>
        <taxon>Apiaceae</taxon>
        <taxon>Apioideae</taxon>
        <taxon>apioid superclade</taxon>
        <taxon>Tordylieae</taxon>
        <taxon>Tordyliinae</taxon>
        <taxon>Heracleum</taxon>
    </lineage>
</organism>